<protein>
    <submittedName>
        <fullName evidence="1">Uncharacterized protein</fullName>
    </submittedName>
</protein>
<keyword evidence="2" id="KW-1185">Reference proteome</keyword>
<sequence>MNMILLSILEDEKKLNRKLVRLANEGTMEFLHTNHEQMDLQKKMENKLNFLGIKYDVISTNRRNVLILKEEKKEESESVDA</sequence>
<accession>A0AAE9G8W4</accession>
<evidence type="ECO:0000313" key="2">
    <source>
        <dbReference type="Proteomes" id="UP000831594"/>
    </source>
</evidence>
<proteinExistence type="predicted"/>
<name>A0AAE9G8W4_9CAUD</name>
<gene>
    <name evidence="1" type="ORF">HHOHNEGG_00001</name>
</gene>
<evidence type="ECO:0000313" key="1">
    <source>
        <dbReference type="EMBL" id="UNY47178.1"/>
    </source>
</evidence>
<organism evidence="1 2">
    <name type="scientific">Clostridium phage LPCPA6</name>
    <dbReference type="NCBI Taxonomy" id="2924884"/>
    <lineage>
        <taxon>Viruses</taxon>
        <taxon>Duplodnaviria</taxon>
        <taxon>Heunggongvirae</taxon>
        <taxon>Uroviricota</taxon>
        <taxon>Caudoviricetes</taxon>
        <taxon>Guelinviridae</taxon>
        <taxon>Hzauvirus</taxon>
        <taxon>Hzauvirus LPCPA6</taxon>
    </lineage>
</organism>
<dbReference type="Proteomes" id="UP000831594">
    <property type="component" value="Segment"/>
</dbReference>
<dbReference type="EMBL" id="OM638104">
    <property type="protein sequence ID" value="UNY47178.1"/>
    <property type="molecule type" value="Genomic_DNA"/>
</dbReference>
<reference evidence="1" key="1">
    <citation type="submission" date="2022-02" db="EMBL/GenBank/DDBJ databases">
        <authorList>
            <person name="Tian F."/>
            <person name="Li J."/>
            <person name="Li F."/>
            <person name="Tong Y."/>
        </authorList>
    </citation>
    <scope>NUCLEOTIDE SEQUENCE</scope>
</reference>